<dbReference type="PANTHER" id="PTHR30529:SF1">
    <property type="entry name" value="CYTOCHROME B561 HOMOLOG 2"/>
    <property type="match status" value="1"/>
</dbReference>
<evidence type="ECO:0000313" key="15">
    <source>
        <dbReference type="EMBL" id="SFH64353.1"/>
    </source>
</evidence>
<feature type="domain" description="Cytochrome b561 bacterial/Ni-hydrogenase" evidence="14">
    <location>
        <begin position="9"/>
        <end position="176"/>
    </location>
</feature>
<sequence>MWRNSPRGWGLTSITLHWLSAIAVIGLFALGWWMTGLDYYDAWYHRAPWWHKSVGMVLLGLTLARVVWRLVQPTPDLDGSRTERMAAYLGHLLIYLVLFVVLISGYMISTAEGRGIEVFDWFTVPALVSGLPDQATVAGEVHWYAAWALIILAVGHVLASFKHMLVDRNEVMRRMIDPRLSRRSPH</sequence>
<keyword evidence="8" id="KW-0249">Electron transport</keyword>
<dbReference type="EMBL" id="FOPY01000007">
    <property type="protein sequence ID" value="SFH64353.1"/>
    <property type="molecule type" value="Genomic_DNA"/>
</dbReference>
<evidence type="ECO:0000256" key="6">
    <source>
        <dbReference type="ARBA" id="ARBA00022692"/>
    </source>
</evidence>
<dbReference type="RefSeq" id="WP_092846108.1">
    <property type="nucleotide sequence ID" value="NZ_FOPY01000007.1"/>
</dbReference>
<dbReference type="GO" id="GO:0020037">
    <property type="term" value="F:heme binding"/>
    <property type="evidence" value="ECO:0007669"/>
    <property type="project" value="TreeGrafter"/>
</dbReference>
<feature type="transmembrane region" description="Helical" evidence="13">
    <location>
        <begin position="12"/>
        <end position="34"/>
    </location>
</feature>
<evidence type="ECO:0000259" key="14">
    <source>
        <dbReference type="Pfam" id="PF01292"/>
    </source>
</evidence>
<keyword evidence="11 13" id="KW-0472">Membrane</keyword>
<evidence type="ECO:0000256" key="4">
    <source>
        <dbReference type="ARBA" id="ARBA00022475"/>
    </source>
</evidence>
<comment type="cofactor">
    <cofactor evidence="1">
        <name>heme b</name>
        <dbReference type="ChEBI" id="CHEBI:60344"/>
    </cofactor>
</comment>
<reference evidence="15 16" key="1">
    <citation type="submission" date="2016-10" db="EMBL/GenBank/DDBJ databases">
        <authorList>
            <person name="de Groot N.N."/>
        </authorList>
    </citation>
    <scope>NUCLEOTIDE SEQUENCE [LARGE SCALE GENOMIC DNA]</scope>
    <source>
        <strain evidence="15 16">CGMCC 1.6848</strain>
    </source>
</reference>
<dbReference type="AlphaFoldDB" id="A0A1I3BQ34"/>
<feature type="transmembrane region" description="Helical" evidence="13">
    <location>
        <begin position="88"/>
        <end position="108"/>
    </location>
</feature>
<evidence type="ECO:0000256" key="1">
    <source>
        <dbReference type="ARBA" id="ARBA00001970"/>
    </source>
</evidence>
<dbReference type="GO" id="GO:0022904">
    <property type="term" value="P:respiratory electron transport chain"/>
    <property type="evidence" value="ECO:0007669"/>
    <property type="project" value="InterPro"/>
</dbReference>
<dbReference type="GO" id="GO:0009055">
    <property type="term" value="F:electron transfer activity"/>
    <property type="evidence" value="ECO:0007669"/>
    <property type="project" value="InterPro"/>
</dbReference>
<evidence type="ECO:0000256" key="8">
    <source>
        <dbReference type="ARBA" id="ARBA00022982"/>
    </source>
</evidence>
<keyword evidence="4" id="KW-1003">Cell membrane</keyword>
<dbReference type="Pfam" id="PF01292">
    <property type="entry name" value="Ni_hydr_CYTB"/>
    <property type="match status" value="1"/>
</dbReference>
<evidence type="ECO:0000313" key="16">
    <source>
        <dbReference type="Proteomes" id="UP000199040"/>
    </source>
</evidence>
<evidence type="ECO:0000256" key="11">
    <source>
        <dbReference type="ARBA" id="ARBA00023136"/>
    </source>
</evidence>
<keyword evidence="6 13" id="KW-0812">Transmembrane</keyword>
<comment type="similarity">
    <text evidence="12">Belongs to the cytochrome b561 family.</text>
</comment>
<evidence type="ECO:0000256" key="5">
    <source>
        <dbReference type="ARBA" id="ARBA00022617"/>
    </source>
</evidence>
<keyword evidence="7" id="KW-0479">Metal-binding</keyword>
<keyword evidence="10" id="KW-0408">Iron</keyword>
<dbReference type="PANTHER" id="PTHR30529">
    <property type="entry name" value="CYTOCHROME B561"/>
    <property type="match status" value="1"/>
</dbReference>
<dbReference type="GO" id="GO:0046872">
    <property type="term" value="F:metal ion binding"/>
    <property type="evidence" value="ECO:0007669"/>
    <property type="project" value="UniProtKB-KW"/>
</dbReference>
<keyword evidence="9 13" id="KW-1133">Transmembrane helix</keyword>
<gene>
    <name evidence="15" type="ORF">SAMN04487959_10741</name>
</gene>
<evidence type="ECO:0000256" key="7">
    <source>
        <dbReference type="ARBA" id="ARBA00022723"/>
    </source>
</evidence>
<evidence type="ECO:0000256" key="3">
    <source>
        <dbReference type="ARBA" id="ARBA00022448"/>
    </source>
</evidence>
<name>A0A1I3BQ34_9GAMM</name>
<dbReference type="Gene3D" id="1.20.950.20">
    <property type="entry name" value="Transmembrane di-heme cytochromes, Chain C"/>
    <property type="match status" value="2"/>
</dbReference>
<feature type="transmembrane region" description="Helical" evidence="13">
    <location>
        <begin position="49"/>
        <end position="68"/>
    </location>
</feature>
<organism evidence="15 16">
    <name type="scientific">Modicisalibacter xianhensis</name>
    <dbReference type="NCBI Taxonomy" id="442341"/>
    <lineage>
        <taxon>Bacteria</taxon>
        <taxon>Pseudomonadati</taxon>
        <taxon>Pseudomonadota</taxon>
        <taxon>Gammaproteobacteria</taxon>
        <taxon>Oceanospirillales</taxon>
        <taxon>Halomonadaceae</taxon>
        <taxon>Modicisalibacter</taxon>
    </lineage>
</organism>
<dbReference type="InterPro" id="IPR052168">
    <property type="entry name" value="Cytochrome_b561_oxidase"/>
</dbReference>
<dbReference type="GO" id="GO:0005886">
    <property type="term" value="C:plasma membrane"/>
    <property type="evidence" value="ECO:0007669"/>
    <property type="project" value="UniProtKB-SubCell"/>
</dbReference>
<dbReference type="SUPFAM" id="SSF81342">
    <property type="entry name" value="Transmembrane di-heme cytochromes"/>
    <property type="match status" value="1"/>
</dbReference>
<accession>A0A1I3BQ34</accession>
<dbReference type="STRING" id="442341.SAMN04487959_10741"/>
<proteinExistence type="inferred from homology"/>
<evidence type="ECO:0000256" key="9">
    <source>
        <dbReference type="ARBA" id="ARBA00022989"/>
    </source>
</evidence>
<comment type="subcellular location">
    <subcellularLocation>
        <location evidence="2">Cell membrane</location>
        <topology evidence="2">Multi-pass membrane protein</topology>
    </subcellularLocation>
</comment>
<keyword evidence="16" id="KW-1185">Reference proteome</keyword>
<feature type="transmembrane region" description="Helical" evidence="13">
    <location>
        <begin position="144"/>
        <end position="165"/>
    </location>
</feature>
<protein>
    <submittedName>
        <fullName evidence="15">Cytochrome b561</fullName>
    </submittedName>
</protein>
<keyword evidence="3" id="KW-0813">Transport</keyword>
<evidence type="ECO:0000256" key="10">
    <source>
        <dbReference type="ARBA" id="ARBA00023004"/>
    </source>
</evidence>
<dbReference type="InterPro" id="IPR016174">
    <property type="entry name" value="Di-haem_cyt_TM"/>
</dbReference>
<dbReference type="InterPro" id="IPR011577">
    <property type="entry name" value="Cyt_b561_bac/Ni-Hgenase"/>
</dbReference>
<evidence type="ECO:0000256" key="2">
    <source>
        <dbReference type="ARBA" id="ARBA00004651"/>
    </source>
</evidence>
<evidence type="ECO:0000256" key="12">
    <source>
        <dbReference type="ARBA" id="ARBA00037975"/>
    </source>
</evidence>
<dbReference type="Proteomes" id="UP000199040">
    <property type="component" value="Unassembled WGS sequence"/>
</dbReference>
<keyword evidence="5" id="KW-0349">Heme</keyword>
<evidence type="ECO:0000256" key="13">
    <source>
        <dbReference type="SAM" id="Phobius"/>
    </source>
</evidence>